<keyword evidence="2" id="KW-1185">Reference proteome</keyword>
<sequence length="298" mass="32848">MLVSSSRTLLIYLPFITRVAVNFASRCFVRASSTRRSKDAITSQESIVPYEDGYVIITTASDANIRILVSSEVPRRTAPALGVRIAPASTSSMFAFEAKHPCVRSVRGNPAFPDVMLRVLPGKLERLPKDLDLGFLNSLWNAANKSDCVKKMTLVAEAGLHSLDIGMLNMSLTASYAAVAMKSNLAWPFRTATRHLALHSGKSLMHILKVDDWKLSIDTSIALEAQRTISHFAIHTAVTGFISTLRLHCGCRYTPGHFTMTGKLQLFLRSPLIVGYNDVLNSVKNTEFSYISECEDHA</sequence>
<proteinExistence type="predicted"/>
<protein>
    <submittedName>
        <fullName evidence="1">Uncharacterized protein</fullName>
    </submittedName>
</protein>
<dbReference type="EMBL" id="ML996094">
    <property type="protein sequence ID" value="KAF2148063.1"/>
    <property type="molecule type" value="Genomic_DNA"/>
</dbReference>
<gene>
    <name evidence="1" type="ORF">K461DRAFT_68049</name>
</gene>
<dbReference type="Proteomes" id="UP000799439">
    <property type="component" value="Unassembled WGS sequence"/>
</dbReference>
<name>A0A9P4MCC6_9PEZI</name>
<evidence type="ECO:0000313" key="1">
    <source>
        <dbReference type="EMBL" id="KAF2148063.1"/>
    </source>
</evidence>
<accession>A0A9P4MCC6</accession>
<comment type="caution">
    <text evidence="1">The sequence shown here is derived from an EMBL/GenBank/DDBJ whole genome shotgun (WGS) entry which is preliminary data.</text>
</comment>
<dbReference type="AlphaFoldDB" id="A0A9P4MCC6"/>
<evidence type="ECO:0000313" key="2">
    <source>
        <dbReference type="Proteomes" id="UP000799439"/>
    </source>
</evidence>
<reference evidence="1" key="1">
    <citation type="journal article" date="2020" name="Stud. Mycol.">
        <title>101 Dothideomycetes genomes: a test case for predicting lifestyles and emergence of pathogens.</title>
        <authorList>
            <person name="Haridas S."/>
            <person name="Albert R."/>
            <person name="Binder M."/>
            <person name="Bloem J."/>
            <person name="Labutti K."/>
            <person name="Salamov A."/>
            <person name="Andreopoulos B."/>
            <person name="Baker S."/>
            <person name="Barry K."/>
            <person name="Bills G."/>
            <person name="Bluhm B."/>
            <person name="Cannon C."/>
            <person name="Castanera R."/>
            <person name="Culley D."/>
            <person name="Daum C."/>
            <person name="Ezra D."/>
            <person name="Gonzalez J."/>
            <person name="Henrissat B."/>
            <person name="Kuo A."/>
            <person name="Liang C."/>
            <person name="Lipzen A."/>
            <person name="Lutzoni F."/>
            <person name="Magnuson J."/>
            <person name="Mondo S."/>
            <person name="Nolan M."/>
            <person name="Ohm R."/>
            <person name="Pangilinan J."/>
            <person name="Park H.-J."/>
            <person name="Ramirez L."/>
            <person name="Alfaro M."/>
            <person name="Sun H."/>
            <person name="Tritt A."/>
            <person name="Yoshinaga Y."/>
            <person name="Zwiers L.-H."/>
            <person name="Turgeon B."/>
            <person name="Goodwin S."/>
            <person name="Spatafora J."/>
            <person name="Crous P."/>
            <person name="Grigoriev I."/>
        </authorList>
    </citation>
    <scope>NUCLEOTIDE SEQUENCE</scope>
    <source>
        <strain evidence="1">CBS 260.36</strain>
    </source>
</reference>
<organism evidence="1 2">
    <name type="scientific">Myriangium duriaei CBS 260.36</name>
    <dbReference type="NCBI Taxonomy" id="1168546"/>
    <lineage>
        <taxon>Eukaryota</taxon>
        <taxon>Fungi</taxon>
        <taxon>Dikarya</taxon>
        <taxon>Ascomycota</taxon>
        <taxon>Pezizomycotina</taxon>
        <taxon>Dothideomycetes</taxon>
        <taxon>Dothideomycetidae</taxon>
        <taxon>Myriangiales</taxon>
        <taxon>Myriangiaceae</taxon>
        <taxon>Myriangium</taxon>
    </lineage>
</organism>